<protein>
    <submittedName>
        <fullName evidence="1">Uncharacterized protein</fullName>
    </submittedName>
</protein>
<dbReference type="GeneID" id="14012870"/>
<dbReference type="KEGG" id="vg:14012870"/>
<evidence type="ECO:0000313" key="1">
    <source>
        <dbReference type="EMBL" id="AFA44555.1"/>
    </source>
</evidence>
<dbReference type="EMBL" id="JQ513383">
    <property type="protein sequence ID" value="AFA44555.1"/>
    <property type="molecule type" value="Genomic_DNA"/>
</dbReference>
<dbReference type="RefSeq" id="YP_007007437.1">
    <property type="nucleotide sequence ID" value="NC_019526.1"/>
</dbReference>
<organism evidence="1 2">
    <name type="scientific">Klebsiella phage vB_KleM_RaK2</name>
    <dbReference type="NCBI Taxonomy" id="1147094"/>
    <lineage>
        <taxon>Viruses</taxon>
        <taxon>Duplodnaviria</taxon>
        <taxon>Heunggongvirae</taxon>
        <taxon>Uroviricota</taxon>
        <taxon>Caudoviricetes</taxon>
        <taxon>Alcyoneusvirus</taxon>
        <taxon>Alcyoneusvirus RaK2</taxon>
    </lineage>
</organism>
<name>H6X489_9CAUD</name>
<reference evidence="1 2" key="1">
    <citation type="journal article" date="2012" name="J. Virol.">
        <title>Genome of Klebsiella sp.-Infecting Bacteriophage vB_KleM_RaK2.</title>
        <authorList>
            <person name="Simoliunas E."/>
            <person name="Kaliniene L."/>
            <person name="Truncaite L."/>
            <person name="Klausa V."/>
            <person name="Zajanckauskaite A."/>
            <person name="Meskys R."/>
        </authorList>
    </citation>
    <scope>NUCLEOTIDE SEQUENCE [LARGE SCALE GENOMIC DNA]</scope>
</reference>
<accession>H6X489</accession>
<evidence type="ECO:0000313" key="2">
    <source>
        <dbReference type="Proteomes" id="UP000007524"/>
    </source>
</evidence>
<dbReference type="Proteomes" id="UP000007524">
    <property type="component" value="Segment"/>
</dbReference>
<keyword evidence="2" id="KW-1185">Reference proteome</keyword>
<proteinExistence type="predicted"/>
<sequence length="84" mass="9929">MFALQNKNTKQIMKVSYYFTNSDAGVEFDSQGDYFYLENDREELEKLLEFYREEGKITQFDDYPECGVGELDGYEIVEIELVVK</sequence>
<gene>
    <name evidence="1" type="ORF">RaK2_00282</name>
</gene>